<accession>A0ABP7EWR5</accession>
<keyword evidence="1" id="KW-0732">Signal</keyword>
<comment type="caution">
    <text evidence="2">The sequence shown here is derived from an EMBL/GenBank/DDBJ whole genome shotgun (WGS) entry which is preliminary data.</text>
</comment>
<dbReference type="SUPFAM" id="SSF56973">
    <property type="entry name" value="Aerolisin/ETX pore-forming domain"/>
    <property type="match status" value="1"/>
</dbReference>
<evidence type="ECO:0000313" key="3">
    <source>
        <dbReference type="Proteomes" id="UP001500908"/>
    </source>
</evidence>
<keyword evidence="3" id="KW-1185">Reference proteome</keyword>
<protein>
    <recommendedName>
        <fullName evidence="4">Peptidase inhibitor family I36</fullName>
    </recommendedName>
</protein>
<evidence type="ECO:0000313" key="2">
    <source>
        <dbReference type="EMBL" id="GAA3726546.1"/>
    </source>
</evidence>
<feature type="chain" id="PRO_5045551828" description="Peptidase inhibitor family I36" evidence="1">
    <location>
        <begin position="29"/>
        <end position="202"/>
    </location>
</feature>
<sequence length="202" mass="22183">MRKRSWSALALSSATAGLVVLAAAPAAAAEPTNRQLLEQCNNGTDTCVFHPDGPPQYYTGPARQVGDSVYNCTNGVQRFNVSWSDTTSQSNSVGIAMTTEAGFGEAFAVSYEQSYEHTWKTSHTESQTTYVDTGPYQVGWVERQPRMERVSGTYEMHFGDPYYGHYIWYVPFEARGPASDGASEAIVQHNRDMTDAEKAACP</sequence>
<evidence type="ECO:0008006" key="4">
    <source>
        <dbReference type="Google" id="ProtNLM"/>
    </source>
</evidence>
<reference evidence="3" key="1">
    <citation type="journal article" date="2019" name="Int. J. Syst. Evol. Microbiol.">
        <title>The Global Catalogue of Microorganisms (GCM) 10K type strain sequencing project: providing services to taxonomists for standard genome sequencing and annotation.</title>
        <authorList>
            <consortium name="The Broad Institute Genomics Platform"/>
            <consortium name="The Broad Institute Genome Sequencing Center for Infectious Disease"/>
            <person name="Wu L."/>
            <person name="Ma J."/>
        </authorList>
    </citation>
    <scope>NUCLEOTIDE SEQUENCE [LARGE SCALE GENOMIC DNA]</scope>
    <source>
        <strain evidence="3">JCM 17137</strain>
    </source>
</reference>
<proteinExistence type="predicted"/>
<gene>
    <name evidence="2" type="ORF">GCM10022402_04060</name>
</gene>
<organism evidence="2 3">
    <name type="scientific">Salinactinospora qingdaonensis</name>
    <dbReference type="NCBI Taxonomy" id="702744"/>
    <lineage>
        <taxon>Bacteria</taxon>
        <taxon>Bacillati</taxon>
        <taxon>Actinomycetota</taxon>
        <taxon>Actinomycetes</taxon>
        <taxon>Streptosporangiales</taxon>
        <taxon>Nocardiopsidaceae</taxon>
        <taxon>Salinactinospora</taxon>
    </lineage>
</organism>
<dbReference type="Proteomes" id="UP001500908">
    <property type="component" value="Unassembled WGS sequence"/>
</dbReference>
<feature type="signal peptide" evidence="1">
    <location>
        <begin position="1"/>
        <end position="28"/>
    </location>
</feature>
<name>A0ABP7EWR5_9ACTN</name>
<dbReference type="RefSeq" id="WP_344966733.1">
    <property type="nucleotide sequence ID" value="NZ_BAABDD010000001.1"/>
</dbReference>
<dbReference type="EMBL" id="BAABDD010000001">
    <property type="protein sequence ID" value="GAA3726546.1"/>
    <property type="molecule type" value="Genomic_DNA"/>
</dbReference>
<evidence type="ECO:0000256" key="1">
    <source>
        <dbReference type="SAM" id="SignalP"/>
    </source>
</evidence>